<keyword evidence="4 5" id="KW-0472">Membrane</keyword>
<evidence type="ECO:0000256" key="6">
    <source>
        <dbReference type="RuleBase" id="RU000320"/>
    </source>
</evidence>
<gene>
    <name evidence="5" type="primary">nuoN</name>
    <name evidence="8" type="ORF">GA0111570_102256</name>
</gene>
<dbReference type="STRING" id="1577474.GA0111570_102256"/>
<reference evidence="8 9" key="1">
    <citation type="submission" date="2016-06" db="EMBL/GenBank/DDBJ databases">
        <authorList>
            <person name="Olsen C.W."/>
            <person name="Carey S."/>
            <person name="Hinshaw L."/>
            <person name="Karasin A.I."/>
        </authorList>
    </citation>
    <scope>NUCLEOTIDE SEQUENCE [LARGE SCALE GENOMIC DNA]</scope>
    <source>
        <strain evidence="8 9">LZ-22</strain>
    </source>
</reference>
<evidence type="ECO:0000256" key="2">
    <source>
        <dbReference type="ARBA" id="ARBA00022692"/>
    </source>
</evidence>
<feature type="transmembrane region" description="Helical" evidence="5">
    <location>
        <begin position="357"/>
        <end position="380"/>
    </location>
</feature>
<dbReference type="Proteomes" id="UP000199086">
    <property type="component" value="Unassembled WGS sequence"/>
</dbReference>
<dbReference type="AlphaFoldDB" id="A0A1G6GH05"/>
<dbReference type="InterPro" id="IPR001750">
    <property type="entry name" value="ND/Mrp_TM"/>
</dbReference>
<evidence type="ECO:0000259" key="7">
    <source>
        <dbReference type="Pfam" id="PF00361"/>
    </source>
</evidence>
<name>A0A1G6GH05_9ACTN</name>
<keyword evidence="2 5" id="KW-0812">Transmembrane</keyword>
<evidence type="ECO:0000313" key="8">
    <source>
        <dbReference type="EMBL" id="SDB80466.1"/>
    </source>
</evidence>
<keyword evidence="5" id="KW-0874">Quinone</keyword>
<dbReference type="InterPro" id="IPR003917">
    <property type="entry name" value="NADH_UbQ_OxRdtase_chain2"/>
</dbReference>
<dbReference type="GO" id="GO:0008137">
    <property type="term" value="F:NADH dehydrogenase (ubiquinone) activity"/>
    <property type="evidence" value="ECO:0007669"/>
    <property type="project" value="InterPro"/>
</dbReference>
<dbReference type="GO" id="GO:0042773">
    <property type="term" value="P:ATP synthesis coupled electron transport"/>
    <property type="evidence" value="ECO:0007669"/>
    <property type="project" value="InterPro"/>
</dbReference>
<sequence>MRPLLLLPEIVVFVGGLAALLAGSFLARRRQWITRVVAGVALVSAAVLAAIALAGSDLMAFEGTFRVDTATGVARLVACLGTLAALGLAADELADSPRESESYALLLFSTTGALVLAGAEDLLVLGAGFLLTSIPLYGLIGMARTGRGAEAAMKTYLLGALFGILLLAGVTVLYGVTGTTTYAELPDRLAAAPAGAVAAGTIGLLAGLLFEAGGVPAHFWVPDAAQGAGGAVAAFLTTIPKIGALLATYRLVALLPGTLDWPVFVGVLAAASMTLGNLAAYWQQDPRRLLGWSTVSQVGFLLVPVAVAGASPLALPSLLLYLAGYTVTNLGAFAVSTALPDRRELASYQGLGRARPWLGTSLVVTLLGLVGTPPTVVFVGKLTTATAAWDAGLAWLTVLVVLNSLLSLFYYLRWIEPVYASGRSREEAGEEAAEEAGEAAFVVRPWSARIAVAAALLSVALGIGAGPLWAVVTGR</sequence>
<dbReference type="EMBL" id="FMYF01000002">
    <property type="protein sequence ID" value="SDB80466.1"/>
    <property type="molecule type" value="Genomic_DNA"/>
</dbReference>
<dbReference type="HAMAP" id="MF_00445">
    <property type="entry name" value="NDH1_NuoN_1"/>
    <property type="match status" value="1"/>
</dbReference>
<dbReference type="InterPro" id="IPR010096">
    <property type="entry name" value="NADH-Q_OxRdtase_suN/2"/>
</dbReference>
<comment type="similarity">
    <text evidence="5">Belongs to the complex I subunit 2 family.</text>
</comment>
<feature type="transmembrane region" description="Helical" evidence="5">
    <location>
        <begin position="73"/>
        <end position="90"/>
    </location>
</feature>
<feature type="transmembrane region" description="Helical" evidence="5">
    <location>
        <begin position="125"/>
        <end position="143"/>
    </location>
</feature>
<dbReference type="PRINTS" id="PR01436">
    <property type="entry name" value="NADHDHGNASE2"/>
</dbReference>
<feature type="domain" description="NADH:quinone oxidoreductase/Mrp antiporter transmembrane" evidence="7">
    <location>
        <begin position="119"/>
        <end position="407"/>
    </location>
</feature>
<dbReference type="Pfam" id="PF00361">
    <property type="entry name" value="Proton_antipo_M"/>
    <property type="match status" value="1"/>
</dbReference>
<dbReference type="GO" id="GO:0048038">
    <property type="term" value="F:quinone binding"/>
    <property type="evidence" value="ECO:0007669"/>
    <property type="project" value="UniProtKB-KW"/>
</dbReference>
<evidence type="ECO:0000256" key="3">
    <source>
        <dbReference type="ARBA" id="ARBA00022989"/>
    </source>
</evidence>
<feature type="transmembrane region" description="Helical" evidence="5">
    <location>
        <begin position="155"/>
        <end position="177"/>
    </location>
</feature>
<dbReference type="GO" id="GO:0050136">
    <property type="term" value="F:NADH dehydrogenase (quinone) (non-electrogenic) activity"/>
    <property type="evidence" value="ECO:0007669"/>
    <property type="project" value="UniProtKB-UniRule"/>
</dbReference>
<dbReference type="GO" id="GO:0012505">
    <property type="term" value="C:endomembrane system"/>
    <property type="evidence" value="ECO:0007669"/>
    <property type="project" value="UniProtKB-SubCell"/>
</dbReference>
<organism evidence="8 9">
    <name type="scientific">Raineyella antarctica</name>
    <dbReference type="NCBI Taxonomy" id="1577474"/>
    <lineage>
        <taxon>Bacteria</taxon>
        <taxon>Bacillati</taxon>
        <taxon>Actinomycetota</taxon>
        <taxon>Actinomycetes</taxon>
        <taxon>Propionibacteriales</taxon>
        <taxon>Propionibacteriaceae</taxon>
        <taxon>Raineyella</taxon>
    </lineage>
</organism>
<comment type="subcellular location">
    <subcellularLocation>
        <location evidence="5">Cell membrane</location>
        <topology evidence="5">Multi-pass membrane protein</topology>
    </subcellularLocation>
    <subcellularLocation>
        <location evidence="1">Endomembrane system</location>
        <topology evidence="1">Multi-pass membrane protein</topology>
    </subcellularLocation>
    <subcellularLocation>
        <location evidence="6">Membrane</location>
        <topology evidence="6">Multi-pass membrane protein</topology>
    </subcellularLocation>
</comment>
<feature type="transmembrane region" description="Helical" evidence="5">
    <location>
        <begin position="33"/>
        <end position="53"/>
    </location>
</feature>
<keyword evidence="5" id="KW-0813">Transport</keyword>
<evidence type="ECO:0000313" key="9">
    <source>
        <dbReference type="Proteomes" id="UP000199086"/>
    </source>
</evidence>
<comment type="subunit">
    <text evidence="5">NDH-1 is composed of 14 different subunits. Subunits NuoA, H, J, K, L, M, N constitute the membrane sector of the complex.</text>
</comment>
<feature type="transmembrane region" description="Helical" evidence="5">
    <location>
        <begin position="450"/>
        <end position="472"/>
    </location>
</feature>
<evidence type="ECO:0000256" key="1">
    <source>
        <dbReference type="ARBA" id="ARBA00004127"/>
    </source>
</evidence>
<feature type="transmembrane region" description="Helical" evidence="5">
    <location>
        <begin position="392"/>
        <end position="412"/>
    </location>
</feature>
<feature type="transmembrane region" description="Helical" evidence="5">
    <location>
        <begin position="261"/>
        <end position="282"/>
    </location>
</feature>
<feature type="transmembrane region" description="Helical" evidence="5">
    <location>
        <begin position="231"/>
        <end position="249"/>
    </location>
</feature>
<dbReference type="PANTHER" id="PTHR22773">
    <property type="entry name" value="NADH DEHYDROGENASE"/>
    <property type="match status" value="1"/>
</dbReference>
<evidence type="ECO:0000256" key="4">
    <source>
        <dbReference type="ARBA" id="ARBA00023136"/>
    </source>
</evidence>
<feature type="transmembrane region" description="Helical" evidence="5">
    <location>
        <begin position="313"/>
        <end position="336"/>
    </location>
</feature>
<feature type="transmembrane region" description="Helical" evidence="5">
    <location>
        <begin position="102"/>
        <end position="119"/>
    </location>
</feature>
<proteinExistence type="inferred from homology"/>
<feature type="transmembrane region" description="Helical" evidence="5">
    <location>
        <begin position="189"/>
        <end position="210"/>
    </location>
</feature>
<comment type="catalytic activity">
    <reaction evidence="5">
        <text>a quinone + NADH + 5 H(+)(in) = a quinol + NAD(+) + 4 H(+)(out)</text>
        <dbReference type="Rhea" id="RHEA:57888"/>
        <dbReference type="ChEBI" id="CHEBI:15378"/>
        <dbReference type="ChEBI" id="CHEBI:24646"/>
        <dbReference type="ChEBI" id="CHEBI:57540"/>
        <dbReference type="ChEBI" id="CHEBI:57945"/>
        <dbReference type="ChEBI" id="CHEBI:132124"/>
    </reaction>
</comment>
<accession>A0A1G6GH05</accession>
<feature type="transmembrane region" description="Helical" evidence="5">
    <location>
        <begin position="6"/>
        <end position="26"/>
    </location>
</feature>
<keyword evidence="3 5" id="KW-1133">Transmembrane helix</keyword>
<keyword evidence="5" id="KW-0520">NAD</keyword>
<dbReference type="OrthoDB" id="9811718at2"/>
<evidence type="ECO:0000256" key="5">
    <source>
        <dbReference type="HAMAP-Rule" id="MF_00445"/>
    </source>
</evidence>
<feature type="transmembrane region" description="Helical" evidence="5">
    <location>
        <begin position="289"/>
        <end position="307"/>
    </location>
</feature>
<keyword evidence="9" id="KW-1185">Reference proteome</keyword>
<keyword evidence="5" id="KW-1003">Cell membrane</keyword>
<dbReference type="EC" id="7.1.1.-" evidence="5"/>
<protein>
    <recommendedName>
        <fullName evidence="5">NADH-quinone oxidoreductase subunit N</fullName>
        <ecNumber evidence="5">7.1.1.-</ecNumber>
    </recommendedName>
    <alternativeName>
        <fullName evidence="5">NADH dehydrogenase I subunit N</fullName>
    </alternativeName>
    <alternativeName>
        <fullName evidence="5">NDH-1 subunit N</fullName>
    </alternativeName>
</protein>
<dbReference type="GO" id="GO:0005886">
    <property type="term" value="C:plasma membrane"/>
    <property type="evidence" value="ECO:0007669"/>
    <property type="project" value="UniProtKB-SubCell"/>
</dbReference>
<keyword evidence="5" id="KW-1278">Translocase</keyword>
<comment type="function">
    <text evidence="5">NDH-1 shuttles electrons from NADH, via FMN and iron-sulfur (Fe-S) centers, to quinones in the respiratory chain. The immediate electron acceptor for the enzyme in this species is believed to be a menaquinone. Couples the redox reaction to proton translocation (for every two electrons transferred, four hydrogen ions are translocated across the cytoplasmic membrane), and thus conserves the redox energy in a proton gradient.</text>
</comment>